<evidence type="ECO:0000259" key="8">
    <source>
        <dbReference type="Pfam" id="PF23598"/>
    </source>
</evidence>
<keyword evidence="2" id="KW-0547">Nucleotide-binding</keyword>
<dbReference type="Pfam" id="PF00931">
    <property type="entry name" value="NB-ARC"/>
    <property type="match status" value="1"/>
</dbReference>
<dbReference type="EMBL" id="BPVZ01000018">
    <property type="protein sequence ID" value="GKV02217.1"/>
    <property type="molecule type" value="Genomic_DNA"/>
</dbReference>
<name>A0AAV5ITV6_9ROSI</name>
<evidence type="ECO:0000313" key="9">
    <source>
        <dbReference type="EMBL" id="GKV02217.1"/>
    </source>
</evidence>
<keyword evidence="3" id="KW-0611">Plant defense</keyword>
<comment type="caution">
    <text evidence="9">The sequence shown here is derived from an EMBL/GenBank/DDBJ whole genome shotgun (WGS) entry which is preliminary data.</text>
</comment>
<dbReference type="Gene3D" id="1.20.5.4130">
    <property type="match status" value="1"/>
</dbReference>
<protein>
    <submittedName>
        <fullName evidence="9">Uncharacterized protein</fullName>
    </submittedName>
</protein>
<sequence>MAEIALTFLGPVLEEALSRLTSFVASWLQKAGGFEGEVMRLKHLLEFIQSVVEDAEAKQESNGSVRRWLEDLKDLAYDAVDVLEEYDYDHHDHHKVQTRGIKQKMMALTSFTFGSRIGDKIKDISVRFDKLKERAGPLNLASRYQCHPTAGQYPKTDSFLDNSKVFGRDGDALGILSLLDNLKRDHPISGVSIVGMAGLGKTTMARSIYKRAKEEKLYDLVAWVCVSEDFNGQAILGEMLEHFKDGGASRNNINVLLHDLAKVLDNKTFLLILDDVWNEDQSQWDDFSSRLSKILKITGNSIVVTTRSLQVASVMERLPMQNYEMQKLSDGECWSIIEERVLRSSIESSISLELKAIGQEIAKQCEGLPLVAAVIGGTLGFQIDIDKWLAIRNNNAWNLDPHERNKILSVLKISFDRLPSHLKRCFSYCSIFPKDFVIEKDDLVQLWMAQGFLHQPNESSMTMEDVGNECFHDLLSNSLFQDVEKDEYENIISCKMHDVVHDLALSVSKGDTFVWETSCKIDQNAKIRHLRVKHHRNECLIIPRGVAQRLHSLFLEEVDVFNSNASDLKSLRALKIVGAKGEQLPDAFSGQKHLRYLDVSETNIKALPKSFTKLYSLQTLKLIGCDDLQKLPDEWRNLISLKHFYIDGYKGEKFPSWSYRGVSFSDGMKKVKCMGSRFYLNKGNTTSSSHGGGELITLFPALKLLYIFNMDSLEEWAEMEDMVVFPCLEILQISSCHSLKTWTMGGFSSQHKLCDLQISYCEKLMAIPNIDGLLSFKTLSIDRCQKLICLPSGLGTCISLQSLSIWYCSNLISIVEDIGRLHSLTDLAVCDCEKLVSFPAECLGHLSHLKMLEMGPFYSELEEFPGLTSIHHLHASLETLELYGWDKLKSLPHQLQHLTALKKLELRTFHGLEALPEGLGNLSSLSTLSIEYCNKLKSIPENIGELRSLTVLKILNCEELRSFPEECLGRLTHLKELYVGPFWSELEEFPGFASVSHLHTSLEILDIRGWDKLKSLPHQLQYLTTLRELWLLSFESLEALPEWFQNLSSLQYLETWDCPNLMHFPSVEVMRSLSNLQSLYILKCPKLKERCAKESGPEWSKISQLPEIHMC</sequence>
<dbReference type="CDD" id="cd14798">
    <property type="entry name" value="RX-CC_like"/>
    <property type="match status" value="1"/>
</dbReference>
<dbReference type="PANTHER" id="PTHR36766:SF70">
    <property type="entry name" value="DISEASE RESISTANCE PROTEIN RGA4"/>
    <property type="match status" value="1"/>
</dbReference>
<evidence type="ECO:0000256" key="2">
    <source>
        <dbReference type="ARBA" id="ARBA00022741"/>
    </source>
</evidence>
<dbReference type="PANTHER" id="PTHR36766">
    <property type="entry name" value="PLANT BROAD-SPECTRUM MILDEW RESISTANCE PROTEIN RPW8"/>
    <property type="match status" value="1"/>
</dbReference>
<feature type="domain" description="Disease resistance N-terminal" evidence="6">
    <location>
        <begin position="12"/>
        <end position="95"/>
    </location>
</feature>
<accession>A0AAV5ITV6</accession>
<gene>
    <name evidence="9" type="ORF">SLEP1_g14676</name>
</gene>
<dbReference type="Gene3D" id="1.10.10.10">
    <property type="entry name" value="Winged helix-like DNA-binding domain superfamily/Winged helix DNA-binding domain"/>
    <property type="match status" value="1"/>
</dbReference>
<dbReference type="Gene3D" id="3.40.50.300">
    <property type="entry name" value="P-loop containing nucleotide triphosphate hydrolases"/>
    <property type="match status" value="1"/>
</dbReference>
<dbReference type="SUPFAM" id="SSF52058">
    <property type="entry name" value="L domain-like"/>
    <property type="match status" value="2"/>
</dbReference>
<evidence type="ECO:0000256" key="4">
    <source>
        <dbReference type="ARBA" id="ARBA00022840"/>
    </source>
</evidence>
<keyword evidence="1" id="KW-0677">Repeat</keyword>
<dbReference type="Pfam" id="PF23598">
    <property type="entry name" value="LRR_14"/>
    <property type="match status" value="1"/>
</dbReference>
<dbReference type="InterPro" id="IPR042197">
    <property type="entry name" value="Apaf_helical"/>
</dbReference>
<dbReference type="GO" id="GO:0005524">
    <property type="term" value="F:ATP binding"/>
    <property type="evidence" value="ECO:0007669"/>
    <property type="project" value="UniProtKB-KW"/>
</dbReference>
<dbReference type="InterPro" id="IPR038005">
    <property type="entry name" value="RX-like_CC"/>
</dbReference>
<dbReference type="PRINTS" id="PR00364">
    <property type="entry name" value="DISEASERSIST"/>
</dbReference>
<dbReference type="GO" id="GO:0006952">
    <property type="term" value="P:defense response"/>
    <property type="evidence" value="ECO:0007669"/>
    <property type="project" value="UniProtKB-KW"/>
</dbReference>
<dbReference type="SUPFAM" id="SSF52540">
    <property type="entry name" value="P-loop containing nucleoside triphosphate hydrolases"/>
    <property type="match status" value="1"/>
</dbReference>
<dbReference type="InterPro" id="IPR002182">
    <property type="entry name" value="NB-ARC"/>
</dbReference>
<dbReference type="InterPro" id="IPR032675">
    <property type="entry name" value="LRR_dom_sf"/>
</dbReference>
<dbReference type="Gene3D" id="3.80.10.10">
    <property type="entry name" value="Ribonuclease Inhibitor"/>
    <property type="match status" value="3"/>
</dbReference>
<evidence type="ECO:0000259" key="7">
    <source>
        <dbReference type="Pfam" id="PF23559"/>
    </source>
</evidence>
<dbReference type="Pfam" id="PF18052">
    <property type="entry name" value="Rx_N"/>
    <property type="match status" value="1"/>
</dbReference>
<dbReference type="Pfam" id="PF23559">
    <property type="entry name" value="WHD_DRP"/>
    <property type="match status" value="1"/>
</dbReference>
<dbReference type="FunFam" id="1.10.10.10:FF:000322">
    <property type="entry name" value="Probable disease resistance protein At1g63360"/>
    <property type="match status" value="1"/>
</dbReference>
<feature type="domain" description="NB-ARC" evidence="5">
    <location>
        <begin position="179"/>
        <end position="344"/>
    </location>
</feature>
<dbReference type="InterPro" id="IPR027417">
    <property type="entry name" value="P-loop_NTPase"/>
</dbReference>
<evidence type="ECO:0000256" key="3">
    <source>
        <dbReference type="ARBA" id="ARBA00022821"/>
    </source>
</evidence>
<proteinExistence type="predicted"/>
<dbReference type="GO" id="GO:0051707">
    <property type="term" value="P:response to other organism"/>
    <property type="evidence" value="ECO:0007669"/>
    <property type="project" value="UniProtKB-ARBA"/>
</dbReference>
<dbReference type="InterPro" id="IPR058922">
    <property type="entry name" value="WHD_DRP"/>
</dbReference>
<dbReference type="Proteomes" id="UP001054252">
    <property type="component" value="Unassembled WGS sequence"/>
</dbReference>
<dbReference type="Gene3D" id="1.10.8.430">
    <property type="entry name" value="Helical domain of apoptotic protease-activating factors"/>
    <property type="match status" value="1"/>
</dbReference>
<dbReference type="GO" id="GO:0043531">
    <property type="term" value="F:ADP binding"/>
    <property type="evidence" value="ECO:0007669"/>
    <property type="project" value="InterPro"/>
</dbReference>
<evidence type="ECO:0000259" key="6">
    <source>
        <dbReference type="Pfam" id="PF18052"/>
    </source>
</evidence>
<evidence type="ECO:0000259" key="5">
    <source>
        <dbReference type="Pfam" id="PF00931"/>
    </source>
</evidence>
<keyword evidence="10" id="KW-1185">Reference proteome</keyword>
<dbReference type="InterPro" id="IPR041118">
    <property type="entry name" value="Rx_N"/>
</dbReference>
<dbReference type="InterPro" id="IPR036388">
    <property type="entry name" value="WH-like_DNA-bd_sf"/>
</dbReference>
<dbReference type="AlphaFoldDB" id="A0AAV5ITV6"/>
<dbReference type="InterPro" id="IPR055414">
    <property type="entry name" value="LRR_R13L4/SHOC2-like"/>
</dbReference>
<reference evidence="9 10" key="1">
    <citation type="journal article" date="2021" name="Commun. Biol.">
        <title>The genome of Shorea leprosula (Dipterocarpaceae) highlights the ecological relevance of drought in aseasonal tropical rainforests.</title>
        <authorList>
            <person name="Ng K.K.S."/>
            <person name="Kobayashi M.J."/>
            <person name="Fawcett J.A."/>
            <person name="Hatakeyama M."/>
            <person name="Paape T."/>
            <person name="Ng C.H."/>
            <person name="Ang C.C."/>
            <person name="Tnah L.H."/>
            <person name="Lee C.T."/>
            <person name="Nishiyama T."/>
            <person name="Sese J."/>
            <person name="O'Brien M.J."/>
            <person name="Copetti D."/>
            <person name="Mohd Noor M.I."/>
            <person name="Ong R.C."/>
            <person name="Putra M."/>
            <person name="Sireger I.Z."/>
            <person name="Indrioko S."/>
            <person name="Kosugi Y."/>
            <person name="Izuno A."/>
            <person name="Isagi Y."/>
            <person name="Lee S.L."/>
            <person name="Shimizu K.K."/>
        </authorList>
    </citation>
    <scope>NUCLEOTIDE SEQUENCE [LARGE SCALE GENOMIC DNA]</scope>
    <source>
        <strain evidence="9">214</strain>
    </source>
</reference>
<keyword evidence="4" id="KW-0067">ATP-binding</keyword>
<feature type="domain" description="Disease resistance protein winged helix" evidence="7">
    <location>
        <begin position="431"/>
        <end position="504"/>
    </location>
</feature>
<feature type="domain" description="Disease resistance R13L4/SHOC-2-like LRR" evidence="8">
    <location>
        <begin position="827"/>
        <end position="985"/>
    </location>
</feature>
<evidence type="ECO:0000256" key="1">
    <source>
        <dbReference type="ARBA" id="ARBA00022737"/>
    </source>
</evidence>
<evidence type="ECO:0000313" key="10">
    <source>
        <dbReference type="Proteomes" id="UP001054252"/>
    </source>
</evidence>
<organism evidence="9 10">
    <name type="scientific">Rubroshorea leprosula</name>
    <dbReference type="NCBI Taxonomy" id="152421"/>
    <lineage>
        <taxon>Eukaryota</taxon>
        <taxon>Viridiplantae</taxon>
        <taxon>Streptophyta</taxon>
        <taxon>Embryophyta</taxon>
        <taxon>Tracheophyta</taxon>
        <taxon>Spermatophyta</taxon>
        <taxon>Magnoliopsida</taxon>
        <taxon>eudicotyledons</taxon>
        <taxon>Gunneridae</taxon>
        <taxon>Pentapetalae</taxon>
        <taxon>rosids</taxon>
        <taxon>malvids</taxon>
        <taxon>Malvales</taxon>
        <taxon>Dipterocarpaceae</taxon>
        <taxon>Rubroshorea</taxon>
    </lineage>
</organism>